<evidence type="ECO:0000313" key="5">
    <source>
        <dbReference type="Proteomes" id="UP000189067"/>
    </source>
</evidence>
<dbReference type="Gene3D" id="3.40.50.2000">
    <property type="entry name" value="Glycogen Phosphorylase B"/>
    <property type="match status" value="2"/>
</dbReference>
<evidence type="ECO:0000313" key="4">
    <source>
        <dbReference type="EMBL" id="ONN75029.1"/>
    </source>
</evidence>
<dbReference type="Pfam" id="PF26337">
    <property type="entry name" value="Gtf3_C"/>
    <property type="match status" value="1"/>
</dbReference>
<evidence type="ECO:0000259" key="2">
    <source>
        <dbReference type="Pfam" id="PF26334"/>
    </source>
</evidence>
<sequence length="370" mass="42442">MANYFLHFNTTIEPSYPFWDHGAAGKCHLDRELTAQSLGFTRIDCFTYEWGNEPIDTLNARLDGLLGGLQHNDCLIVHWAFPPAFNHRWIQTFINRVHLFGAKLVFLIDDMASWRYRPIFPDPEKDDLDFYFRDINVNSEITFLNQADGLIVHSKAMADHLRAQFALFDQKLMDAVTWYGPSVNRIRYSHSRRHFNQGVDYAGALYKAAFLQQLPSDFAINIYGARPEDKKLAENKAIKLHTRIDPEAISQMLEGSYGLVWDSESFPDVVGSLGQYERYNTPAKFPMYLSANEPVIVWSEASTANFVKDNDVGLVIDSLDELPQAVASVTEDQYRKMIANVERISPLIRDGFFLKKAILDLLDLIYVRNI</sequence>
<name>A0AAX0K403_LACRH</name>
<dbReference type="SUPFAM" id="SSF53756">
    <property type="entry name" value="UDP-Glycosyltransferase/glycogen phosphorylase"/>
    <property type="match status" value="1"/>
</dbReference>
<keyword evidence="1" id="KW-0808">Transferase</keyword>
<evidence type="ECO:0000256" key="1">
    <source>
        <dbReference type="ARBA" id="ARBA00022679"/>
    </source>
</evidence>
<dbReference type="Pfam" id="PF26334">
    <property type="entry name" value="Gtf3_N"/>
    <property type="match status" value="1"/>
</dbReference>
<proteinExistence type="predicted"/>
<evidence type="ECO:0000259" key="3">
    <source>
        <dbReference type="Pfam" id="PF26337"/>
    </source>
</evidence>
<feature type="domain" description="Glucosyltransferase 3-like N-terminal" evidence="2">
    <location>
        <begin position="19"/>
        <end position="164"/>
    </location>
</feature>
<feature type="domain" description="Glucosyltransferase 3-like C-terminal" evidence="3">
    <location>
        <begin position="200"/>
        <end position="360"/>
    </location>
</feature>
<organism evidence="4 5">
    <name type="scientific">Lacticaseibacillus rhamnosus</name>
    <name type="common">Lactobacillus rhamnosus</name>
    <dbReference type="NCBI Taxonomy" id="47715"/>
    <lineage>
        <taxon>Bacteria</taxon>
        <taxon>Bacillati</taxon>
        <taxon>Bacillota</taxon>
        <taxon>Bacilli</taxon>
        <taxon>Lactobacillales</taxon>
        <taxon>Lactobacillaceae</taxon>
        <taxon>Lacticaseibacillus</taxon>
    </lineage>
</organism>
<dbReference type="InterPro" id="IPR058592">
    <property type="entry name" value="Gtf3_C"/>
</dbReference>
<comment type="caution">
    <text evidence="4">The sequence shown here is derived from an EMBL/GenBank/DDBJ whole genome shotgun (WGS) entry which is preliminary data.</text>
</comment>
<accession>A0AAX0K403</accession>
<dbReference type="PIRSF" id="PIRSF007023">
    <property type="entry name" value="UDP-Galf_transf"/>
    <property type="match status" value="1"/>
</dbReference>
<reference evidence="4 5" key="1">
    <citation type="submission" date="2017-01" db="EMBL/GenBank/DDBJ databases">
        <title>In silico prediction, in vitro antibacterial spectrum and physicochemical properties of a putative bacteriocin produced by Lactobacillus rhamnosus strain L156.4.</title>
        <authorList>
            <person name="Silveira A.M."/>
            <person name="Monteiro A.S."/>
            <person name="Santos V.L."/>
            <person name="Nicoli J.R."/>
            <person name="Azevedo V."/>
            <person name="Soares S.C."/>
            <person name="Castro-Oliveira L."/>
            <person name="Dias-Souza M.V."/>
            <person name="Nardi R.M."/>
        </authorList>
    </citation>
    <scope>NUCLEOTIDE SEQUENCE [LARGE SCALE GENOMIC DNA]</scope>
    <source>
        <strain evidence="4 5">L156.4</strain>
    </source>
</reference>
<protein>
    <submittedName>
        <fullName evidence="4">Glycosyltransferase</fullName>
    </submittedName>
</protein>
<gene>
    <name evidence="4" type="ORF">BWR10_05170</name>
</gene>
<dbReference type="InterPro" id="IPR058591">
    <property type="entry name" value="Gtf3_N"/>
</dbReference>
<dbReference type="RefSeq" id="WP_077167122.1">
    <property type="nucleotide sequence ID" value="NZ_MTJY01000025.1"/>
</dbReference>
<dbReference type="EMBL" id="MTJY01000025">
    <property type="protein sequence ID" value="ONN75029.1"/>
    <property type="molecule type" value="Genomic_DNA"/>
</dbReference>
<dbReference type="Proteomes" id="UP000189067">
    <property type="component" value="Unassembled WGS sequence"/>
</dbReference>
<dbReference type="AlphaFoldDB" id="A0AAX0K403"/>